<dbReference type="EMBL" id="CM045772">
    <property type="protein sequence ID" value="KAI7985651.1"/>
    <property type="molecule type" value="Genomic_DNA"/>
</dbReference>
<gene>
    <name evidence="1" type="ORF">LOK49_LG14G01891</name>
</gene>
<proteinExistence type="predicted"/>
<comment type="caution">
    <text evidence="1">The sequence shown here is derived from an EMBL/GenBank/DDBJ whole genome shotgun (WGS) entry which is preliminary data.</text>
</comment>
<dbReference type="Proteomes" id="UP001060215">
    <property type="component" value="Chromosome 15"/>
</dbReference>
<reference evidence="1 2" key="1">
    <citation type="journal article" date="2022" name="Plant J.">
        <title>Chromosome-level genome of Camellia lanceoleosa provides a valuable resource for understanding genome evolution and self-incompatibility.</title>
        <authorList>
            <person name="Gong W."/>
            <person name="Xiao S."/>
            <person name="Wang L."/>
            <person name="Liao Z."/>
            <person name="Chang Y."/>
            <person name="Mo W."/>
            <person name="Hu G."/>
            <person name="Li W."/>
            <person name="Zhao G."/>
            <person name="Zhu H."/>
            <person name="Hu X."/>
            <person name="Ji K."/>
            <person name="Xiang X."/>
            <person name="Song Q."/>
            <person name="Yuan D."/>
            <person name="Jin S."/>
            <person name="Zhang L."/>
        </authorList>
    </citation>
    <scope>NUCLEOTIDE SEQUENCE [LARGE SCALE GENOMIC DNA]</scope>
    <source>
        <strain evidence="1">SQ_2022a</strain>
    </source>
</reference>
<name>A0ACC0FC96_9ERIC</name>
<evidence type="ECO:0000313" key="1">
    <source>
        <dbReference type="EMBL" id="KAI7985651.1"/>
    </source>
</evidence>
<accession>A0ACC0FC96</accession>
<protein>
    <submittedName>
        <fullName evidence="1">Uncharacterized protein</fullName>
    </submittedName>
</protein>
<organism evidence="1 2">
    <name type="scientific">Camellia lanceoleosa</name>
    <dbReference type="NCBI Taxonomy" id="1840588"/>
    <lineage>
        <taxon>Eukaryota</taxon>
        <taxon>Viridiplantae</taxon>
        <taxon>Streptophyta</taxon>
        <taxon>Embryophyta</taxon>
        <taxon>Tracheophyta</taxon>
        <taxon>Spermatophyta</taxon>
        <taxon>Magnoliopsida</taxon>
        <taxon>eudicotyledons</taxon>
        <taxon>Gunneridae</taxon>
        <taxon>Pentapetalae</taxon>
        <taxon>asterids</taxon>
        <taxon>Ericales</taxon>
        <taxon>Theaceae</taxon>
        <taxon>Camellia</taxon>
    </lineage>
</organism>
<keyword evidence="2" id="KW-1185">Reference proteome</keyword>
<evidence type="ECO:0000313" key="2">
    <source>
        <dbReference type="Proteomes" id="UP001060215"/>
    </source>
</evidence>
<sequence>MPGLKRNAHVDESFDSVRAEQAEGPGDNGAPIVTDEENLVEIQGVEKGDEIADDVEDGVAGGGRMSISVTVAAEIGGNCSVAGRGEREYLVAP</sequence>